<evidence type="ECO:0000256" key="9">
    <source>
        <dbReference type="ARBA" id="ARBA00022989"/>
    </source>
</evidence>
<reference evidence="15" key="1">
    <citation type="submission" date="2019-12" db="EMBL/GenBank/DDBJ databases">
        <authorList>
            <person name="Cremers G."/>
        </authorList>
    </citation>
    <scope>NUCLEOTIDE SEQUENCE</scope>
    <source>
        <strain evidence="15">Vvax</strain>
    </source>
</reference>
<evidence type="ECO:0000256" key="14">
    <source>
        <dbReference type="HAMAP-Rule" id="MF_02239"/>
    </source>
</evidence>
<name>A0A679IKN1_VARPD</name>
<keyword evidence="8 14" id="KW-0479">Metal-binding</keyword>
<dbReference type="GO" id="GO:0006782">
    <property type="term" value="P:protoporphyrinogen IX biosynthetic process"/>
    <property type="evidence" value="ECO:0007669"/>
    <property type="project" value="UniProtKB-UniRule"/>
</dbReference>
<evidence type="ECO:0000256" key="2">
    <source>
        <dbReference type="ARBA" id="ARBA00005073"/>
    </source>
</evidence>
<feature type="transmembrane region" description="Helical" evidence="14">
    <location>
        <begin position="162"/>
        <end position="180"/>
    </location>
</feature>
<dbReference type="AlphaFoldDB" id="A0A679IKN1"/>
<evidence type="ECO:0000256" key="5">
    <source>
        <dbReference type="ARBA" id="ARBA00022475"/>
    </source>
</evidence>
<evidence type="ECO:0000256" key="13">
    <source>
        <dbReference type="ARBA" id="ARBA00048390"/>
    </source>
</evidence>
<dbReference type="GO" id="GO:0070818">
    <property type="term" value="F:protoporphyrinogen oxidase activity"/>
    <property type="evidence" value="ECO:0007669"/>
    <property type="project" value="UniProtKB-UniRule"/>
</dbReference>
<evidence type="ECO:0000256" key="1">
    <source>
        <dbReference type="ARBA" id="ARBA00004651"/>
    </source>
</evidence>
<protein>
    <recommendedName>
        <fullName evidence="4 14">Protoporphyrinogen IX oxidase</fullName>
        <shortName evidence="14">PPO</shortName>
        <ecNumber evidence="14">1.3.99.-</ecNumber>
    </recommendedName>
</protein>
<comment type="function">
    <text evidence="14">Catalyzes the oxidation of protoporphyrinogen IX to protoporphyrin IX.</text>
</comment>
<dbReference type="UniPathway" id="UPA00251">
    <property type="reaction ID" value="UER00324"/>
</dbReference>
<keyword evidence="9 14" id="KW-1133">Transmembrane helix</keyword>
<keyword evidence="10 14" id="KW-0560">Oxidoreductase</keyword>
<comment type="pathway">
    <text evidence="2 14">Porphyrin-containing compound metabolism; protoporphyrin-IX biosynthesis; protoporphyrin-IX from protoporphyrinogen-IX: step 1/1.</text>
</comment>
<dbReference type="GO" id="GO:0046872">
    <property type="term" value="F:metal ion binding"/>
    <property type="evidence" value="ECO:0007669"/>
    <property type="project" value="UniProtKB-KW"/>
</dbReference>
<evidence type="ECO:0000256" key="4">
    <source>
        <dbReference type="ARBA" id="ARBA00017504"/>
    </source>
</evidence>
<keyword evidence="6 14" id="KW-0349">Heme</keyword>
<comment type="subcellular location">
    <subcellularLocation>
        <location evidence="1 14">Cell membrane</location>
        <topology evidence="1 14">Multi-pass membrane protein</topology>
    </subcellularLocation>
</comment>
<dbReference type="Pfam" id="PF03653">
    <property type="entry name" value="UPF0093"/>
    <property type="match status" value="1"/>
</dbReference>
<sequence length="183" mass="20679">MCDSKRASQPDVKTSGFFFLVAFARRGEQGDGGMCATKLPRMLWVKSLHIVFIASWFAGLFYLPRIFVNLAMVPPESVAERERLLLMARKLLRFATMLAVPAIVFGAWLWMGYGIGRGPGNGWMHAKLALVVVVIGYHHGCGVLLRRFAAGQNRRSDRWYRWFNELPVLLLLAIVILVVVKPF</sequence>
<comment type="catalytic activity">
    <reaction evidence="13 14">
        <text>protoporphyrinogen IX + 3 A = protoporphyrin IX + 3 AH2</text>
        <dbReference type="Rhea" id="RHEA:62000"/>
        <dbReference type="ChEBI" id="CHEBI:13193"/>
        <dbReference type="ChEBI" id="CHEBI:17499"/>
        <dbReference type="ChEBI" id="CHEBI:57306"/>
        <dbReference type="ChEBI" id="CHEBI:57307"/>
    </reaction>
</comment>
<evidence type="ECO:0000256" key="10">
    <source>
        <dbReference type="ARBA" id="ARBA00023002"/>
    </source>
</evidence>
<keyword evidence="11 14" id="KW-0408">Iron</keyword>
<dbReference type="EMBL" id="LR743507">
    <property type="protein sequence ID" value="CAA2099082.1"/>
    <property type="molecule type" value="Genomic_DNA"/>
</dbReference>
<feature type="transmembrane region" description="Helical" evidence="14">
    <location>
        <begin position="91"/>
        <end position="111"/>
    </location>
</feature>
<feature type="binding site" description="axial binding residue" evidence="14">
    <location>
        <position position="127"/>
    </location>
    <ligand>
        <name>heme</name>
        <dbReference type="ChEBI" id="CHEBI:30413"/>
    </ligand>
    <ligandPart>
        <name>Fe</name>
        <dbReference type="ChEBI" id="CHEBI:18248"/>
    </ligandPart>
</feature>
<keyword evidence="12 14" id="KW-0472">Membrane</keyword>
<comment type="cofactor">
    <cofactor evidence="14">
        <name>heme b</name>
        <dbReference type="ChEBI" id="CHEBI:60344"/>
    </cofactor>
    <text evidence="14">Binds 1 heme b (iron(II)-protoporphyrin IX) group per subunit.</text>
</comment>
<dbReference type="PANTHER" id="PTHR40255:SF1">
    <property type="entry name" value="PROTOPORPHYRINOGEN IX OXIDASE"/>
    <property type="match status" value="1"/>
</dbReference>
<gene>
    <name evidence="15" type="ORF">VVAX_00026</name>
</gene>
<evidence type="ECO:0000313" key="15">
    <source>
        <dbReference type="EMBL" id="CAA2099082.1"/>
    </source>
</evidence>
<keyword evidence="7 14" id="KW-0812">Transmembrane</keyword>
<dbReference type="HAMAP" id="MF_02239">
    <property type="entry name" value="HemJ"/>
    <property type="match status" value="1"/>
</dbReference>
<comment type="subunit">
    <text evidence="14">Homodimer.</text>
</comment>
<dbReference type="PANTHER" id="PTHR40255">
    <property type="entry name" value="UPF0093 MEMBRANE PROTEIN SLR1790"/>
    <property type="match status" value="1"/>
</dbReference>
<proteinExistence type="inferred from homology"/>
<feature type="binding site" description="axial binding residue" evidence="14">
    <location>
        <position position="49"/>
    </location>
    <ligand>
        <name>heme</name>
        <dbReference type="ChEBI" id="CHEBI:30413"/>
    </ligand>
    <ligandPart>
        <name>Fe</name>
        <dbReference type="ChEBI" id="CHEBI:18248"/>
    </ligandPart>
</feature>
<feature type="transmembrane region" description="Helical" evidence="14">
    <location>
        <begin position="48"/>
        <end position="70"/>
    </location>
</feature>
<organism evidence="15">
    <name type="scientific">Variovorax paradoxus</name>
    <dbReference type="NCBI Taxonomy" id="34073"/>
    <lineage>
        <taxon>Bacteria</taxon>
        <taxon>Pseudomonadati</taxon>
        <taxon>Pseudomonadota</taxon>
        <taxon>Betaproteobacteria</taxon>
        <taxon>Burkholderiales</taxon>
        <taxon>Comamonadaceae</taxon>
        <taxon>Variovorax</taxon>
    </lineage>
</organism>
<dbReference type="EC" id="1.3.99.-" evidence="14"/>
<evidence type="ECO:0000256" key="11">
    <source>
        <dbReference type="ARBA" id="ARBA00023004"/>
    </source>
</evidence>
<accession>A0A679IKN1</accession>
<keyword evidence="5 14" id="KW-1003">Cell membrane</keyword>
<evidence type="ECO:0000256" key="8">
    <source>
        <dbReference type="ARBA" id="ARBA00022723"/>
    </source>
</evidence>
<evidence type="ECO:0000256" key="7">
    <source>
        <dbReference type="ARBA" id="ARBA00022692"/>
    </source>
</evidence>
<evidence type="ECO:0000256" key="12">
    <source>
        <dbReference type="ARBA" id="ARBA00023136"/>
    </source>
</evidence>
<comment type="similarity">
    <text evidence="3 14">Belongs to the HemJ family.</text>
</comment>
<feature type="transmembrane region" description="Helical" evidence="14">
    <location>
        <begin position="123"/>
        <end position="141"/>
    </location>
</feature>
<evidence type="ECO:0000256" key="6">
    <source>
        <dbReference type="ARBA" id="ARBA00022617"/>
    </source>
</evidence>
<dbReference type="InterPro" id="IPR005265">
    <property type="entry name" value="HemJ-like"/>
</dbReference>
<evidence type="ECO:0000256" key="3">
    <source>
        <dbReference type="ARBA" id="ARBA00006501"/>
    </source>
</evidence>
<dbReference type="GO" id="GO:0005886">
    <property type="term" value="C:plasma membrane"/>
    <property type="evidence" value="ECO:0007669"/>
    <property type="project" value="UniProtKB-SubCell"/>
</dbReference>